<organism evidence="1 2">
    <name type="scientific">Terricaulis silvestris</name>
    <dbReference type="NCBI Taxonomy" id="2686094"/>
    <lineage>
        <taxon>Bacteria</taxon>
        <taxon>Pseudomonadati</taxon>
        <taxon>Pseudomonadota</taxon>
        <taxon>Alphaproteobacteria</taxon>
        <taxon>Caulobacterales</taxon>
        <taxon>Caulobacteraceae</taxon>
        <taxon>Terricaulis</taxon>
    </lineage>
</organism>
<reference evidence="2" key="1">
    <citation type="submission" date="2019-12" db="EMBL/GenBank/DDBJ databases">
        <title>Complete genome of Terracaulis silvestris 0127_4.</title>
        <authorList>
            <person name="Vieira S."/>
            <person name="Riedel T."/>
            <person name="Sproer C."/>
            <person name="Pascual J."/>
            <person name="Boedeker C."/>
            <person name="Overmann J."/>
        </authorList>
    </citation>
    <scope>NUCLEOTIDE SEQUENCE [LARGE SCALE GENOMIC DNA]</scope>
    <source>
        <strain evidence="2">0127_4</strain>
    </source>
</reference>
<sequence>MNPGGQSEAGDLSNSAYTYAPSVLEETYTRDGPNRCTAVEGTSFTYDARQNPLPLRHVGVNQRRGI</sequence>
<gene>
    <name evidence="1" type="ORF">DSM104635_00448</name>
</gene>
<proteinExistence type="predicted"/>
<name>A0A6I6MKG9_9CAUL</name>
<dbReference type="Proteomes" id="UP000431269">
    <property type="component" value="Chromosome"/>
</dbReference>
<keyword evidence="2" id="KW-1185">Reference proteome</keyword>
<dbReference type="KEGG" id="tsv:DSM104635_00448"/>
<dbReference type="EMBL" id="CP047045">
    <property type="protein sequence ID" value="QGZ93636.1"/>
    <property type="molecule type" value="Genomic_DNA"/>
</dbReference>
<evidence type="ECO:0000313" key="2">
    <source>
        <dbReference type="Proteomes" id="UP000431269"/>
    </source>
</evidence>
<evidence type="ECO:0000313" key="1">
    <source>
        <dbReference type="EMBL" id="QGZ93636.1"/>
    </source>
</evidence>
<accession>A0A6I6MKG9</accession>
<dbReference type="AlphaFoldDB" id="A0A6I6MKG9"/>
<protein>
    <submittedName>
        <fullName evidence="1">Uncharacterized protein</fullName>
    </submittedName>
</protein>